<organism evidence="1 2">
    <name type="scientific">Haloarchaeobius litoreus</name>
    <dbReference type="NCBI Taxonomy" id="755306"/>
    <lineage>
        <taxon>Archaea</taxon>
        <taxon>Methanobacteriati</taxon>
        <taxon>Methanobacteriota</taxon>
        <taxon>Stenosarchaea group</taxon>
        <taxon>Halobacteria</taxon>
        <taxon>Halobacteriales</taxon>
        <taxon>Halorubellaceae</taxon>
        <taxon>Haloarchaeobius</taxon>
    </lineage>
</organism>
<keyword evidence="2" id="KW-1185">Reference proteome</keyword>
<protein>
    <recommendedName>
        <fullName evidence="3">Transcriptional regulator</fullName>
    </recommendedName>
</protein>
<reference evidence="1 2" key="1">
    <citation type="journal article" date="2019" name="Int. J. Syst. Evol. Microbiol.">
        <title>The Global Catalogue of Microorganisms (GCM) 10K type strain sequencing project: providing services to taxonomists for standard genome sequencing and annotation.</title>
        <authorList>
            <consortium name="The Broad Institute Genomics Platform"/>
            <consortium name="The Broad Institute Genome Sequencing Center for Infectious Disease"/>
            <person name="Wu L."/>
            <person name="Ma J."/>
        </authorList>
    </citation>
    <scope>NUCLEOTIDE SEQUENCE [LARGE SCALE GENOMIC DNA]</scope>
    <source>
        <strain evidence="1 2">CGMCC 1.10390</strain>
    </source>
</reference>
<dbReference type="Proteomes" id="UP001597034">
    <property type="component" value="Unassembled WGS sequence"/>
</dbReference>
<evidence type="ECO:0000313" key="1">
    <source>
        <dbReference type="EMBL" id="MFD1644214.1"/>
    </source>
</evidence>
<evidence type="ECO:0000313" key="2">
    <source>
        <dbReference type="Proteomes" id="UP001597034"/>
    </source>
</evidence>
<dbReference type="AlphaFoldDB" id="A0ABD6DD21"/>
<proteinExistence type="predicted"/>
<evidence type="ECO:0008006" key="3">
    <source>
        <dbReference type="Google" id="ProtNLM"/>
    </source>
</evidence>
<dbReference type="RefSeq" id="WP_256399494.1">
    <property type="nucleotide sequence ID" value="NZ_JANHJR010000002.1"/>
</dbReference>
<dbReference type="EMBL" id="JBHUDO010000001">
    <property type="protein sequence ID" value="MFD1644214.1"/>
    <property type="molecule type" value="Genomic_DNA"/>
</dbReference>
<name>A0ABD6DD21_9EURY</name>
<sequence length="242" mass="26574">MAADLPPGWVREYEGRNGAEYFHEPRELALSILPRYDSPRGRASEMTASGYLVRVHRLFGDDYWTPLTLGRTETLAEAKDLALAYMQRLHREGGTRTEELAAIAGVAPYTDELLVRLVRTRSEFALRAVAHRVDDDVTVAYERDDADALSAGAARTRCRRLARALDADGTEPTTAVVATDDETLVYVAPGGDPAVGTLFAFDPDARLVLPDLLDDLETLLARREGVANAQRDGSGSERDDAR</sequence>
<gene>
    <name evidence="1" type="ORF">ACFSBL_00795</name>
</gene>
<comment type="caution">
    <text evidence="1">The sequence shown here is derived from an EMBL/GenBank/DDBJ whole genome shotgun (WGS) entry which is preliminary data.</text>
</comment>
<accession>A0ABD6DD21</accession>